<name>A0A7M2WS22_9BACT</name>
<proteinExistence type="inferred from homology"/>
<dbReference type="RefSeq" id="WP_206290934.1">
    <property type="nucleotide sequence ID" value="NZ_CP063458.1"/>
</dbReference>
<sequence length="299" mass="33764">MSTSPAISVLMPVYNAEEFVAETMDSILAQTFRDFEFICINDGSKDGSLAVMQKYADRDSRVKIISRPNTGLVPALNEGLAASRGKYVARIDSDDLSAPERFDLQFTRMEAEPELVALGSNANAMDEYGNLLGSYDNPLTHEAIEKAHLLGMSSIHHPAVMFRPDAVRRVGGYRKETWPCEDYDLWMRLGEVGRLANLPQRLLTKRLMSSSIVATTLDRQEAKQLLVLTETWKRRNLPGEPKLPRRELNSQGDMFRQWGWMALKAGHLKTSRRYAIKTLKAQPFKSTSWKLLACAIRGR</sequence>
<dbReference type="GO" id="GO:0016757">
    <property type="term" value="F:glycosyltransferase activity"/>
    <property type="evidence" value="ECO:0007669"/>
    <property type="project" value="UniProtKB-KW"/>
</dbReference>
<dbReference type="EMBL" id="CP063458">
    <property type="protein sequence ID" value="QOV87972.1"/>
    <property type="molecule type" value="Genomic_DNA"/>
</dbReference>
<keyword evidence="3" id="KW-0808">Transferase</keyword>
<gene>
    <name evidence="5" type="ORF">IPV69_17080</name>
</gene>
<dbReference type="InterPro" id="IPR001173">
    <property type="entry name" value="Glyco_trans_2-like"/>
</dbReference>
<evidence type="ECO:0000313" key="5">
    <source>
        <dbReference type="EMBL" id="QOV87972.1"/>
    </source>
</evidence>
<dbReference type="InterPro" id="IPR029044">
    <property type="entry name" value="Nucleotide-diphossugar_trans"/>
</dbReference>
<keyword evidence="2" id="KW-0328">Glycosyltransferase</keyword>
<dbReference type="Proteomes" id="UP000593765">
    <property type="component" value="Chromosome"/>
</dbReference>
<evidence type="ECO:0000256" key="1">
    <source>
        <dbReference type="ARBA" id="ARBA00006739"/>
    </source>
</evidence>
<dbReference type="PANTHER" id="PTHR43685:SF5">
    <property type="entry name" value="GLYCOSYLTRANSFERASE EPSE-RELATED"/>
    <property type="match status" value="1"/>
</dbReference>
<dbReference type="Pfam" id="PF00535">
    <property type="entry name" value="Glycos_transf_2"/>
    <property type="match status" value="1"/>
</dbReference>
<keyword evidence="6" id="KW-1185">Reference proteome</keyword>
<dbReference type="KEGG" id="hbs:IPV69_17080"/>
<dbReference type="PANTHER" id="PTHR43685">
    <property type="entry name" value="GLYCOSYLTRANSFERASE"/>
    <property type="match status" value="1"/>
</dbReference>
<reference evidence="5 6" key="1">
    <citation type="submission" date="2020-10" db="EMBL/GenBank/DDBJ databases">
        <title>Wide distribution of Phycisphaera-like planctomycetes from WD2101 soil group in peatlands and genome analysis of the first cultivated representative.</title>
        <authorList>
            <person name="Dedysh S.N."/>
            <person name="Beletsky A.V."/>
            <person name="Ivanova A."/>
            <person name="Kulichevskaya I.S."/>
            <person name="Suzina N.E."/>
            <person name="Philippov D.A."/>
            <person name="Rakitin A.L."/>
            <person name="Mardanov A.V."/>
            <person name="Ravin N.V."/>
        </authorList>
    </citation>
    <scope>NUCLEOTIDE SEQUENCE [LARGE SCALE GENOMIC DNA]</scope>
    <source>
        <strain evidence="5 6">M1803</strain>
    </source>
</reference>
<organism evidence="5 6">
    <name type="scientific">Humisphaera borealis</name>
    <dbReference type="NCBI Taxonomy" id="2807512"/>
    <lineage>
        <taxon>Bacteria</taxon>
        <taxon>Pseudomonadati</taxon>
        <taxon>Planctomycetota</taxon>
        <taxon>Phycisphaerae</taxon>
        <taxon>Tepidisphaerales</taxon>
        <taxon>Tepidisphaeraceae</taxon>
        <taxon>Humisphaera</taxon>
    </lineage>
</organism>
<feature type="domain" description="Glycosyltransferase 2-like" evidence="4">
    <location>
        <begin position="8"/>
        <end position="169"/>
    </location>
</feature>
<dbReference type="Gene3D" id="3.90.550.10">
    <property type="entry name" value="Spore Coat Polysaccharide Biosynthesis Protein SpsA, Chain A"/>
    <property type="match status" value="1"/>
</dbReference>
<dbReference type="InterPro" id="IPR050834">
    <property type="entry name" value="Glycosyltransf_2"/>
</dbReference>
<evidence type="ECO:0000256" key="2">
    <source>
        <dbReference type="ARBA" id="ARBA00022676"/>
    </source>
</evidence>
<dbReference type="AlphaFoldDB" id="A0A7M2WS22"/>
<protein>
    <submittedName>
        <fullName evidence="5">Glycosyltransferase</fullName>
    </submittedName>
</protein>
<evidence type="ECO:0000256" key="3">
    <source>
        <dbReference type="ARBA" id="ARBA00022679"/>
    </source>
</evidence>
<evidence type="ECO:0000259" key="4">
    <source>
        <dbReference type="Pfam" id="PF00535"/>
    </source>
</evidence>
<accession>A0A7M2WS22</accession>
<comment type="similarity">
    <text evidence="1">Belongs to the glycosyltransferase 2 family.</text>
</comment>
<dbReference type="SUPFAM" id="SSF53448">
    <property type="entry name" value="Nucleotide-diphospho-sugar transferases"/>
    <property type="match status" value="1"/>
</dbReference>
<evidence type="ECO:0000313" key="6">
    <source>
        <dbReference type="Proteomes" id="UP000593765"/>
    </source>
</evidence>